<keyword evidence="3" id="KW-0520">NAD</keyword>
<evidence type="ECO:0000256" key="1">
    <source>
        <dbReference type="ARBA" id="ARBA00005854"/>
    </source>
</evidence>
<dbReference type="InterPro" id="IPR006139">
    <property type="entry name" value="D-isomer_2_OHA_DH_cat_dom"/>
</dbReference>
<dbReference type="FunFam" id="3.40.50.720:FF:000363">
    <property type="entry name" value="D-isomer specific 2-hydroxyacid dehydrogenase"/>
    <property type="match status" value="1"/>
</dbReference>
<dbReference type="GO" id="GO:0051287">
    <property type="term" value="F:NAD binding"/>
    <property type="evidence" value="ECO:0007669"/>
    <property type="project" value="InterPro"/>
</dbReference>
<feature type="domain" description="D-isomer specific 2-hydroxyacid dehydrogenase NAD-binding" evidence="6">
    <location>
        <begin position="105"/>
        <end position="278"/>
    </location>
</feature>
<dbReference type="OrthoDB" id="9805416at2"/>
<dbReference type="SUPFAM" id="SSF51735">
    <property type="entry name" value="NAD(P)-binding Rossmann-fold domains"/>
    <property type="match status" value="1"/>
</dbReference>
<sequence length="316" mass="34950">MGKIISFQKLSESHMERIYKAAPEMELIVADESDVWKSHLSDAEVIIGWHSLIAEHIIQPETKLRWIQNWGAGVNHFPFDRLAKSGIVLTNTSGVHAFPIAETIFAMVLSFTRKLNTSIRNQINQVWKSETADEIHGKTISIIGVGAIGKETAKIAKAFGMTVWGVSYSGRPVANVDKIVKRNGLEEALKESDFIVMTVPLTDETRHMIGEKEFAVMKPSAMYINIGRGQTTDEKALAAALQSGGIAGAGLDVFEQEPLPADSPLWKMDNVIVSPHHAGATVQYDERAVEIFLRNLEDFIAGREPSVNRVDLAKQY</sequence>
<dbReference type="PANTHER" id="PTHR43333:SF1">
    <property type="entry name" value="D-ISOMER SPECIFIC 2-HYDROXYACID DEHYDROGENASE NAD-BINDING DOMAIN-CONTAINING PROTEIN"/>
    <property type="match status" value="1"/>
</dbReference>
<dbReference type="InterPro" id="IPR006140">
    <property type="entry name" value="D-isomer_DH_NAD-bd"/>
</dbReference>
<evidence type="ECO:0000259" key="5">
    <source>
        <dbReference type="Pfam" id="PF00389"/>
    </source>
</evidence>
<evidence type="ECO:0000256" key="2">
    <source>
        <dbReference type="ARBA" id="ARBA00023002"/>
    </source>
</evidence>
<accession>A0A6B8RC68</accession>
<reference evidence="8" key="1">
    <citation type="submission" date="2018-11" db="EMBL/GenBank/DDBJ databases">
        <title>Complete genome sequence of Paenibacillus sp. ML311-T8.</title>
        <authorList>
            <person name="Nam Y.-D."/>
            <person name="Kang J."/>
            <person name="Chung W.-H."/>
            <person name="Park Y.S."/>
        </authorList>
    </citation>
    <scope>NUCLEOTIDE SEQUENCE [LARGE SCALE GENOMIC DNA]</scope>
    <source>
        <strain evidence="8">ML311-T8</strain>
    </source>
</reference>
<gene>
    <name evidence="7" type="ORF">EHS13_03915</name>
</gene>
<proteinExistence type="inferred from homology"/>
<dbReference type="AlphaFoldDB" id="A0A6B8RC68"/>
<evidence type="ECO:0000313" key="7">
    <source>
        <dbReference type="EMBL" id="QGQ94111.1"/>
    </source>
</evidence>
<dbReference type="Proteomes" id="UP000426246">
    <property type="component" value="Chromosome"/>
</dbReference>
<evidence type="ECO:0000313" key="8">
    <source>
        <dbReference type="Proteomes" id="UP000426246"/>
    </source>
</evidence>
<comment type="similarity">
    <text evidence="1 4">Belongs to the D-isomer specific 2-hydroxyacid dehydrogenase family.</text>
</comment>
<dbReference type="InterPro" id="IPR036291">
    <property type="entry name" value="NAD(P)-bd_dom_sf"/>
</dbReference>
<protein>
    <submittedName>
        <fullName evidence="7">D-2-hydroxyacid dehydrogenase</fullName>
    </submittedName>
</protein>
<organism evidence="7 8">
    <name type="scientific">Paenibacillus psychroresistens</name>
    <dbReference type="NCBI Taxonomy" id="1778678"/>
    <lineage>
        <taxon>Bacteria</taxon>
        <taxon>Bacillati</taxon>
        <taxon>Bacillota</taxon>
        <taxon>Bacilli</taxon>
        <taxon>Bacillales</taxon>
        <taxon>Paenibacillaceae</taxon>
        <taxon>Paenibacillus</taxon>
    </lineage>
</organism>
<dbReference type="KEGG" id="ppsc:EHS13_03915"/>
<feature type="domain" description="D-isomer specific 2-hydroxyacid dehydrogenase catalytic" evidence="5">
    <location>
        <begin position="7"/>
        <end position="305"/>
    </location>
</feature>
<dbReference type="Pfam" id="PF02826">
    <property type="entry name" value="2-Hacid_dh_C"/>
    <property type="match status" value="1"/>
</dbReference>
<evidence type="ECO:0000256" key="4">
    <source>
        <dbReference type="RuleBase" id="RU003719"/>
    </source>
</evidence>
<dbReference type="RefSeq" id="WP_155699109.1">
    <property type="nucleotide sequence ID" value="NZ_CP034235.1"/>
</dbReference>
<keyword evidence="8" id="KW-1185">Reference proteome</keyword>
<dbReference type="EMBL" id="CP034235">
    <property type="protein sequence ID" value="QGQ94111.1"/>
    <property type="molecule type" value="Genomic_DNA"/>
</dbReference>
<dbReference type="CDD" id="cd05300">
    <property type="entry name" value="2-Hacid_dh_1"/>
    <property type="match status" value="1"/>
</dbReference>
<dbReference type="Gene3D" id="3.40.50.720">
    <property type="entry name" value="NAD(P)-binding Rossmann-like Domain"/>
    <property type="match status" value="2"/>
</dbReference>
<dbReference type="GO" id="GO:0016616">
    <property type="term" value="F:oxidoreductase activity, acting on the CH-OH group of donors, NAD or NADP as acceptor"/>
    <property type="evidence" value="ECO:0007669"/>
    <property type="project" value="InterPro"/>
</dbReference>
<dbReference type="PANTHER" id="PTHR43333">
    <property type="entry name" value="2-HACID_DH_C DOMAIN-CONTAINING PROTEIN"/>
    <property type="match status" value="1"/>
</dbReference>
<dbReference type="Pfam" id="PF00389">
    <property type="entry name" value="2-Hacid_dh"/>
    <property type="match status" value="1"/>
</dbReference>
<name>A0A6B8RC68_9BACL</name>
<evidence type="ECO:0000259" key="6">
    <source>
        <dbReference type="Pfam" id="PF02826"/>
    </source>
</evidence>
<dbReference type="SUPFAM" id="SSF52283">
    <property type="entry name" value="Formate/glycerate dehydrogenase catalytic domain-like"/>
    <property type="match status" value="1"/>
</dbReference>
<evidence type="ECO:0000256" key="3">
    <source>
        <dbReference type="ARBA" id="ARBA00023027"/>
    </source>
</evidence>
<keyword evidence="2 4" id="KW-0560">Oxidoreductase</keyword>